<dbReference type="OrthoDB" id="60315at2759"/>
<dbReference type="InterPro" id="IPR022677">
    <property type="entry name" value="NMT_C"/>
</dbReference>
<evidence type="ECO:0000259" key="8">
    <source>
        <dbReference type="Pfam" id="PF01233"/>
    </source>
</evidence>
<keyword evidence="4 5" id="KW-0012">Acyltransferase</keyword>
<organism evidence="10">
    <name type="scientific">Spironucleus salmonicida</name>
    <dbReference type="NCBI Taxonomy" id="348837"/>
    <lineage>
        <taxon>Eukaryota</taxon>
        <taxon>Metamonada</taxon>
        <taxon>Diplomonadida</taxon>
        <taxon>Hexamitidae</taxon>
        <taxon>Hexamitinae</taxon>
        <taxon>Spironucleus</taxon>
    </lineage>
</organism>
<proteinExistence type="inferred from homology"/>
<comment type="function">
    <text evidence="5">Adds a myristoyl group to the N-terminal glycine residue of certain cellular proteins.</text>
</comment>
<evidence type="ECO:0000259" key="9">
    <source>
        <dbReference type="Pfam" id="PF02799"/>
    </source>
</evidence>
<dbReference type="Gene3D" id="3.40.630.170">
    <property type="match status" value="1"/>
</dbReference>
<dbReference type="InterPro" id="IPR016181">
    <property type="entry name" value="Acyl_CoA_acyltransferase"/>
</dbReference>
<dbReference type="EMBL" id="AUWU02000004">
    <property type="protein sequence ID" value="KAH0573871.1"/>
    <property type="molecule type" value="Genomic_DNA"/>
</dbReference>
<feature type="domain" description="Glycylpeptide N-tetradecanoyltransferase C-terminal" evidence="9">
    <location>
        <begin position="207"/>
        <end position="386"/>
    </location>
</feature>
<dbReference type="InterPro" id="IPR000903">
    <property type="entry name" value="NMT"/>
</dbReference>
<keyword evidence="12" id="KW-1185">Reference proteome</keyword>
<dbReference type="AlphaFoldDB" id="V6M035"/>
<reference evidence="11" key="2">
    <citation type="submission" date="2020-12" db="EMBL/GenBank/DDBJ databases">
        <title>New Spironucleus salmonicida genome in near-complete chromosomes.</title>
        <authorList>
            <person name="Xu F."/>
            <person name="Kurt Z."/>
            <person name="Jimenez-Gonzalez A."/>
            <person name="Astvaldsson A."/>
            <person name="Andersson J.O."/>
            <person name="Svard S.G."/>
        </authorList>
    </citation>
    <scope>NUCLEOTIDE SEQUENCE</scope>
    <source>
        <strain evidence="11">ATCC 50377</strain>
    </source>
</reference>
<reference evidence="10 11" key="1">
    <citation type="journal article" date="2014" name="PLoS Genet.">
        <title>The Genome of Spironucleus salmonicida Highlights a Fish Pathogen Adapted to Fluctuating Environments.</title>
        <authorList>
            <person name="Xu F."/>
            <person name="Jerlstrom-Hultqvist J."/>
            <person name="Einarsson E."/>
            <person name="Astvaldsson A."/>
            <person name="Svard S.G."/>
            <person name="Andersson J.O."/>
        </authorList>
    </citation>
    <scope>NUCLEOTIDE SEQUENCE</scope>
    <source>
        <strain evidence="11">ATCC 50377</strain>
    </source>
</reference>
<evidence type="ECO:0000256" key="4">
    <source>
        <dbReference type="ARBA" id="ARBA00023315"/>
    </source>
</evidence>
<dbReference type="GO" id="GO:0005737">
    <property type="term" value="C:cytoplasm"/>
    <property type="evidence" value="ECO:0007669"/>
    <property type="project" value="TreeGrafter"/>
</dbReference>
<evidence type="ECO:0000313" key="11">
    <source>
        <dbReference type="EMBL" id="KAH0573871.1"/>
    </source>
</evidence>
<dbReference type="PANTHER" id="PTHR11377">
    <property type="entry name" value="N-MYRISTOYL TRANSFERASE"/>
    <property type="match status" value="1"/>
</dbReference>
<evidence type="ECO:0000256" key="5">
    <source>
        <dbReference type="RuleBase" id="RU000586"/>
    </source>
</evidence>
<feature type="domain" description="Glycylpeptide N-tetradecanoyltransferase N-terminal" evidence="8">
    <location>
        <begin position="30"/>
        <end position="177"/>
    </location>
</feature>
<dbReference type="EC" id="2.3.1.97" evidence="2 5"/>
<dbReference type="Pfam" id="PF01233">
    <property type="entry name" value="NMT"/>
    <property type="match status" value="1"/>
</dbReference>
<evidence type="ECO:0000313" key="10">
    <source>
        <dbReference type="EMBL" id="EST46484.1"/>
    </source>
</evidence>
<evidence type="ECO:0000256" key="1">
    <source>
        <dbReference type="ARBA" id="ARBA00009469"/>
    </source>
</evidence>
<dbReference type="VEuPathDB" id="GiardiaDB:SS50377_23806"/>
<dbReference type="GO" id="GO:0004379">
    <property type="term" value="F:glycylpeptide N-tetradecanoyltransferase activity"/>
    <property type="evidence" value="ECO:0007669"/>
    <property type="project" value="UniProtKB-EC"/>
</dbReference>
<dbReference type="PANTHER" id="PTHR11377:SF5">
    <property type="entry name" value="GLYCYLPEPTIDE N-TETRADECANOYLTRANSFERASE"/>
    <property type="match status" value="1"/>
</dbReference>
<evidence type="ECO:0000256" key="3">
    <source>
        <dbReference type="ARBA" id="ARBA00022679"/>
    </source>
</evidence>
<dbReference type="EMBL" id="KI546074">
    <property type="protein sequence ID" value="EST46484.1"/>
    <property type="molecule type" value="Genomic_DNA"/>
</dbReference>
<evidence type="ECO:0000256" key="2">
    <source>
        <dbReference type="ARBA" id="ARBA00012923"/>
    </source>
</evidence>
<evidence type="ECO:0000256" key="7">
    <source>
        <dbReference type="SAM" id="MobiDB-lite"/>
    </source>
</evidence>
<accession>V6M035</accession>
<keyword evidence="3 5" id="KW-0808">Transferase</keyword>
<comment type="catalytic activity">
    <reaction evidence="5">
        <text>N-terminal glycyl-[protein] + tetradecanoyl-CoA = N-tetradecanoylglycyl-[protein] + CoA + H(+)</text>
        <dbReference type="Rhea" id="RHEA:15521"/>
        <dbReference type="Rhea" id="RHEA-COMP:12666"/>
        <dbReference type="Rhea" id="RHEA-COMP:12667"/>
        <dbReference type="ChEBI" id="CHEBI:15378"/>
        <dbReference type="ChEBI" id="CHEBI:57287"/>
        <dbReference type="ChEBI" id="CHEBI:57385"/>
        <dbReference type="ChEBI" id="CHEBI:64723"/>
        <dbReference type="ChEBI" id="CHEBI:133050"/>
        <dbReference type="EC" id="2.3.1.97"/>
    </reaction>
</comment>
<dbReference type="InterPro" id="IPR022676">
    <property type="entry name" value="NMT_N"/>
</dbReference>
<evidence type="ECO:0000256" key="6">
    <source>
        <dbReference type="RuleBase" id="RU004178"/>
    </source>
</evidence>
<dbReference type="Pfam" id="PF02799">
    <property type="entry name" value="NMT_C"/>
    <property type="match status" value="1"/>
</dbReference>
<feature type="region of interest" description="Disordered" evidence="7">
    <location>
        <begin position="1"/>
        <end position="22"/>
    </location>
</feature>
<dbReference type="SUPFAM" id="SSF55729">
    <property type="entry name" value="Acyl-CoA N-acyltransferases (Nat)"/>
    <property type="match status" value="2"/>
</dbReference>
<name>V6M035_9EUKA</name>
<sequence length="400" mass="46143">MSDPEQHNFWPSQPVGRDASSTQAKIISPVDRSKIQQTPITVPEFLEFQPLTLPENLDELFTFLASHYVGDAAGTSRFAYSRDFLTWWIGSQSSNLAIALRAKSDYENIKTGDICGFISGLPMDYQYKEIKTVSQSVDFLCVHQTLRSMNLAPLLIQEITRRSYKNNVQTAIFTAAFTAKQKNPAIPPVLTSTYFHRLLNPVKLMQCNFCQKPYNMDLKKFEFVYRLPAIKQTLRKMSQKDISDCYKIYTNYQDKYVIKQLFSKKLFEKIFKSKDNVVQSFVYDVKGQVAAFISYYIVDSQMLSPEVNKMHKFIRNGYILQYGISDEVENNIDLSSLVLCLMHEMYKAKIDVCTCLDICKNMEFIAKLRFDPGDGKLCYHAFNMDWGKELQKHELGVVLV</sequence>
<dbReference type="Proteomes" id="UP000018208">
    <property type="component" value="Unassembled WGS sequence"/>
</dbReference>
<evidence type="ECO:0000313" key="12">
    <source>
        <dbReference type="Proteomes" id="UP000018208"/>
    </source>
</evidence>
<protein>
    <recommendedName>
        <fullName evidence="2 5">Glycylpeptide N-tetradecanoyltransferase</fullName>
        <ecNumber evidence="2 5">2.3.1.97</ecNumber>
    </recommendedName>
</protein>
<comment type="similarity">
    <text evidence="1 6">Belongs to the NMT family.</text>
</comment>
<gene>
    <name evidence="10" type="ORF">SS50377_13566</name>
    <name evidence="11" type="ORF">SS50377_23806</name>
</gene>